<dbReference type="EMBL" id="MVHE01000062">
    <property type="protein sequence ID" value="ORA13657.1"/>
    <property type="molecule type" value="Genomic_DNA"/>
</dbReference>
<evidence type="ECO:0000259" key="1">
    <source>
        <dbReference type="Pfam" id="PF13614"/>
    </source>
</evidence>
<evidence type="ECO:0000313" key="3">
    <source>
        <dbReference type="Proteomes" id="UP000192284"/>
    </source>
</evidence>
<dbReference type="Pfam" id="PF13614">
    <property type="entry name" value="AAA_31"/>
    <property type="match status" value="1"/>
</dbReference>
<proteinExistence type="predicted"/>
<dbReference type="Proteomes" id="UP000192284">
    <property type="component" value="Unassembled WGS sequence"/>
</dbReference>
<dbReference type="Gene3D" id="3.40.50.300">
    <property type="entry name" value="P-loop containing nucleotide triphosphate hydrolases"/>
    <property type="match status" value="1"/>
</dbReference>
<dbReference type="SUPFAM" id="SSF52540">
    <property type="entry name" value="P-loop containing nucleoside triphosphate hydrolases"/>
    <property type="match status" value="1"/>
</dbReference>
<feature type="domain" description="AAA" evidence="1">
    <location>
        <begin position="1"/>
        <end position="184"/>
    </location>
</feature>
<sequence>MQTISFFNHKGGVGKTTMLFNTAIEMYRLGMRVLMVDLDAQANLTAISLPDEILADLYNRSAAMQTVADAFQPLVGGSGDVETPIAHVVRDEGVWLAAGDLRLSDFEGIMPGAWPEALAGFERGFRVTSAPYRLIQELGQEVQADYAFVDLGPNVGALNRAVLLGSDYLVVPLAADLFSLRALPSVGGSLERWVREWDTATKVTDPASLPFAIPTGLPKVLGYVSQQFNIYRGEATMAFSNWIDQMPEAIEQGLLQPLAQFPDGTGATLADPAESDGPDLGELKNYHSLVPHAQTMRRAIFELEADEVIRGNQFTRARESENHFRALCENILDRTGQVAPNAEPVG</sequence>
<gene>
    <name evidence="2" type="ORF">BST12_23760</name>
</gene>
<dbReference type="AlphaFoldDB" id="A0A1W9ZF69"/>
<dbReference type="InterPro" id="IPR050678">
    <property type="entry name" value="DNA_Partitioning_ATPase"/>
</dbReference>
<dbReference type="InterPro" id="IPR025669">
    <property type="entry name" value="AAA_dom"/>
</dbReference>
<keyword evidence="3" id="KW-1185">Reference proteome</keyword>
<dbReference type="RefSeq" id="WP_083115699.1">
    <property type="nucleotide sequence ID" value="NZ_JACKTS010000037.1"/>
</dbReference>
<dbReference type="PANTHER" id="PTHR13696:SF99">
    <property type="entry name" value="COBYRINIC ACID AC-DIAMIDE SYNTHASE"/>
    <property type="match status" value="1"/>
</dbReference>
<evidence type="ECO:0000313" key="2">
    <source>
        <dbReference type="EMBL" id="ORA13657.1"/>
    </source>
</evidence>
<name>A0A1W9ZF69_MYCAN</name>
<dbReference type="OrthoDB" id="69313at2"/>
<dbReference type="CDD" id="cd02042">
    <property type="entry name" value="ParAB_family"/>
    <property type="match status" value="1"/>
</dbReference>
<comment type="caution">
    <text evidence="2">The sequence shown here is derived from an EMBL/GenBank/DDBJ whole genome shotgun (WGS) entry which is preliminary data.</text>
</comment>
<protein>
    <recommendedName>
        <fullName evidence="1">AAA domain-containing protein</fullName>
    </recommendedName>
</protein>
<dbReference type="InterPro" id="IPR027417">
    <property type="entry name" value="P-loop_NTPase"/>
</dbReference>
<dbReference type="CDD" id="cd01983">
    <property type="entry name" value="SIMIBI"/>
    <property type="match status" value="1"/>
</dbReference>
<accession>A0A1W9ZF69</accession>
<reference evidence="2 3" key="1">
    <citation type="submission" date="2017-02" db="EMBL/GenBank/DDBJ databases">
        <title>The new phylogeny of genus Mycobacterium.</title>
        <authorList>
            <person name="Tortoli E."/>
            <person name="Trovato A."/>
            <person name="Cirillo D.M."/>
        </authorList>
    </citation>
    <scope>NUCLEOTIDE SEQUENCE [LARGE SCALE GENOMIC DNA]</scope>
    <source>
        <strain evidence="2 3">DSM 45057</strain>
    </source>
</reference>
<organism evidence="2 3">
    <name type="scientific">Mycobacterium angelicum</name>
    <dbReference type="NCBI Taxonomy" id="470074"/>
    <lineage>
        <taxon>Bacteria</taxon>
        <taxon>Bacillati</taxon>
        <taxon>Actinomycetota</taxon>
        <taxon>Actinomycetes</taxon>
        <taxon>Mycobacteriales</taxon>
        <taxon>Mycobacteriaceae</taxon>
        <taxon>Mycobacterium</taxon>
    </lineage>
</organism>
<dbReference type="PANTHER" id="PTHR13696">
    <property type="entry name" value="P-LOOP CONTAINING NUCLEOSIDE TRIPHOSPHATE HYDROLASE"/>
    <property type="match status" value="1"/>
</dbReference>